<dbReference type="STRING" id="3476.A0A2P5AN99"/>
<accession>A0A2P5AN99</accession>
<evidence type="ECO:0000256" key="1">
    <source>
        <dbReference type="SAM" id="MobiDB-lite"/>
    </source>
</evidence>
<dbReference type="InterPro" id="IPR017853">
    <property type="entry name" value="GH"/>
</dbReference>
<dbReference type="AlphaFoldDB" id="A0A2P5AN99"/>
<comment type="caution">
    <text evidence="2">The sequence shown here is derived from an EMBL/GenBank/DDBJ whole genome shotgun (WGS) entry which is preliminary data.</text>
</comment>
<sequence length="93" mass="10467">MGILLDEWRDVVDTESRNSTRLKLILTMALRYVPDDYGIRKWLSRGFPSEKLVMGLPFHGYAWTLLNPKNHNGVGSPASGLAITKDGSESYEL</sequence>
<evidence type="ECO:0000313" key="3">
    <source>
        <dbReference type="Proteomes" id="UP000237105"/>
    </source>
</evidence>
<dbReference type="InterPro" id="IPR029070">
    <property type="entry name" value="Chitinase_insertion_sf"/>
</dbReference>
<keyword evidence="3" id="KW-1185">Reference proteome</keyword>
<protein>
    <submittedName>
        <fullName evidence="2">1,4-alpha-glucan-branching enzyme</fullName>
    </submittedName>
</protein>
<name>A0A2P5AN99_PARAD</name>
<gene>
    <name evidence="2" type="ORF">PanWU01x14_315800</name>
</gene>
<proteinExistence type="predicted"/>
<dbReference type="EMBL" id="JXTB01000508">
    <property type="protein sequence ID" value="PON38036.1"/>
    <property type="molecule type" value="Genomic_DNA"/>
</dbReference>
<feature type="region of interest" description="Disordered" evidence="1">
    <location>
        <begin position="73"/>
        <end position="93"/>
    </location>
</feature>
<dbReference type="OrthoDB" id="1739877at2759"/>
<reference evidence="3" key="1">
    <citation type="submission" date="2016-06" db="EMBL/GenBank/DDBJ databases">
        <title>Parallel loss of symbiosis genes in relatives of nitrogen-fixing non-legume Parasponia.</title>
        <authorList>
            <person name="Van Velzen R."/>
            <person name="Holmer R."/>
            <person name="Bu F."/>
            <person name="Rutten L."/>
            <person name="Van Zeijl A."/>
            <person name="Liu W."/>
            <person name="Santuari L."/>
            <person name="Cao Q."/>
            <person name="Sharma T."/>
            <person name="Shen D."/>
            <person name="Roswanjaya Y."/>
            <person name="Wardhani T."/>
            <person name="Kalhor M.S."/>
            <person name="Jansen J."/>
            <person name="Van den Hoogen J."/>
            <person name="Gungor B."/>
            <person name="Hartog M."/>
            <person name="Hontelez J."/>
            <person name="Verver J."/>
            <person name="Yang W.-C."/>
            <person name="Schijlen E."/>
            <person name="Repin R."/>
            <person name="Schilthuizen M."/>
            <person name="Schranz E."/>
            <person name="Heidstra R."/>
            <person name="Miyata K."/>
            <person name="Fedorova E."/>
            <person name="Kohlen W."/>
            <person name="Bisseling T."/>
            <person name="Smit S."/>
            <person name="Geurts R."/>
        </authorList>
    </citation>
    <scope>NUCLEOTIDE SEQUENCE [LARGE SCALE GENOMIC DNA]</scope>
    <source>
        <strain evidence="3">cv. WU1-14</strain>
    </source>
</reference>
<organism evidence="2 3">
    <name type="scientific">Parasponia andersonii</name>
    <name type="common">Sponia andersonii</name>
    <dbReference type="NCBI Taxonomy" id="3476"/>
    <lineage>
        <taxon>Eukaryota</taxon>
        <taxon>Viridiplantae</taxon>
        <taxon>Streptophyta</taxon>
        <taxon>Embryophyta</taxon>
        <taxon>Tracheophyta</taxon>
        <taxon>Spermatophyta</taxon>
        <taxon>Magnoliopsida</taxon>
        <taxon>eudicotyledons</taxon>
        <taxon>Gunneridae</taxon>
        <taxon>Pentapetalae</taxon>
        <taxon>rosids</taxon>
        <taxon>fabids</taxon>
        <taxon>Rosales</taxon>
        <taxon>Cannabaceae</taxon>
        <taxon>Parasponia</taxon>
    </lineage>
</organism>
<evidence type="ECO:0000313" key="2">
    <source>
        <dbReference type="EMBL" id="PON38036.1"/>
    </source>
</evidence>
<dbReference type="Proteomes" id="UP000237105">
    <property type="component" value="Unassembled WGS sequence"/>
</dbReference>
<dbReference type="Gene3D" id="3.10.50.10">
    <property type="match status" value="1"/>
</dbReference>
<dbReference type="Gene3D" id="3.20.20.80">
    <property type="entry name" value="Glycosidases"/>
    <property type="match status" value="1"/>
</dbReference>
<dbReference type="SUPFAM" id="SSF51445">
    <property type="entry name" value="(Trans)glycosidases"/>
    <property type="match status" value="1"/>
</dbReference>